<dbReference type="EMBL" id="CP113797">
    <property type="protein sequence ID" value="WAL59133.1"/>
    <property type="molecule type" value="Genomic_DNA"/>
</dbReference>
<proteinExistence type="predicted"/>
<dbReference type="RefSeq" id="WP_268608738.1">
    <property type="nucleotide sequence ID" value="NZ_CP113797.1"/>
</dbReference>
<sequence length="495" mass="55577">MITDNQASLQLESNDALNSSNSQESSAIVIGASIAGLLAARVLLNHFDRVTVLERDRLPDQPERRPGVPQASHVHVLLARGQQILEQLFPGIKAELAELGVPQIDWTANFPWFGIHGWMPRFQSNITSFLASRALLEWLVRQRLSADDRVTIMSACTVKQLLANADRSRITGVVLQRDSVEASIPLFADLVVDASGRNSALPKWLEALGYPAPAKTIVNAFLGYSSRWYERTPDQSRDWAGAVIMANPPVERRGGFLMAVEADRWVLSVGGIADDCPPADEQGFLEFVQSLRHPLLYETIKDATPLSPVQSYRRTENCWRHYEKLKRFPEGIIALGDAVCAFNPIYGQGMTTAALSALLLDQALTQTLPLAANQANRINDRHCFSRVFQMQLARLLQTPWMMATSDDFRWETTEGDEPTYFTRLMHRYMEQVIILSTSDLATYQALIEVIHMLKPPTSLFRPQLLRKVLGQWLRCRTKSKDLSRQRAKQPASASL</sequence>
<dbReference type="SUPFAM" id="SSF51905">
    <property type="entry name" value="FAD/NAD(P)-binding domain"/>
    <property type="match status" value="1"/>
</dbReference>
<keyword evidence="2" id="KW-1185">Reference proteome</keyword>
<organism evidence="1 2">
    <name type="scientific">Thermocoleostomius sinensis A174</name>
    <dbReference type="NCBI Taxonomy" id="2016057"/>
    <lineage>
        <taxon>Bacteria</taxon>
        <taxon>Bacillati</taxon>
        <taxon>Cyanobacteriota</taxon>
        <taxon>Cyanophyceae</taxon>
        <taxon>Oculatellales</taxon>
        <taxon>Oculatellaceae</taxon>
        <taxon>Thermocoleostomius</taxon>
    </lineage>
</organism>
<reference evidence="1" key="1">
    <citation type="submission" date="2022-12" db="EMBL/GenBank/DDBJ databases">
        <title>Polyphasic identification of a Novel Hot-Spring Cyanobacterium Ocullathermofonsia sinensis gen nov. sp. nov. and Genomic Insights on its Adaptations to the Thermal Habitat.</title>
        <authorList>
            <person name="Daroch M."/>
            <person name="Tang J."/>
            <person name="Jiang Y."/>
        </authorList>
    </citation>
    <scope>NUCLEOTIDE SEQUENCE</scope>
    <source>
        <strain evidence="1">PKUAC-SCTA174</strain>
    </source>
</reference>
<protein>
    <submittedName>
        <fullName evidence="1">2-polyprenyl-6-methoxyphenol hydroxylase-like oxidoreductase</fullName>
    </submittedName>
</protein>
<evidence type="ECO:0000313" key="2">
    <source>
        <dbReference type="Proteomes" id="UP001163152"/>
    </source>
</evidence>
<dbReference type="KEGG" id="tsin:OXH18_18425"/>
<dbReference type="PANTHER" id="PTHR43422">
    <property type="entry name" value="THIAMINE THIAZOLE SYNTHASE"/>
    <property type="match status" value="1"/>
</dbReference>
<evidence type="ECO:0000313" key="1">
    <source>
        <dbReference type="EMBL" id="WAL59133.1"/>
    </source>
</evidence>
<gene>
    <name evidence="1" type="ORF">OXH18_18425</name>
</gene>
<dbReference type="InterPro" id="IPR036188">
    <property type="entry name" value="FAD/NAD-bd_sf"/>
</dbReference>
<dbReference type="Gene3D" id="3.50.50.60">
    <property type="entry name" value="FAD/NAD(P)-binding domain"/>
    <property type="match status" value="1"/>
</dbReference>
<dbReference type="PANTHER" id="PTHR43422:SF3">
    <property type="entry name" value="THIAMINE THIAZOLE SYNTHASE"/>
    <property type="match status" value="1"/>
</dbReference>
<accession>A0A9E9C7D7</accession>
<dbReference type="Proteomes" id="UP001163152">
    <property type="component" value="Chromosome"/>
</dbReference>
<dbReference type="AlphaFoldDB" id="A0A9E9C7D7"/>
<name>A0A9E9C7D7_9CYAN</name>